<keyword evidence="2 10" id="KW-0812">Transmembrane</keyword>
<keyword evidence="7 10" id="KW-0496">Mitochondrion</keyword>
<dbReference type="Proteomes" id="UP000799767">
    <property type="component" value="Unassembled WGS sequence"/>
</dbReference>
<sequence>MYSLDANKCAAEPPLSRTPSSPNPPETAIPPSTPTASLPSKSDSQRWPSSRRMAHLMDSVLARASVAGQHINNYTGTDYSGIEAIKHEISAQEGKVDACHSTIATARSTHSNAHAKQAASQKEIVSLLERKSSWSPEDLERYMSLVRSEHGHEQAIQAAKDGLEMAERDLESARAELERLERKQYHEEQIWSDTIRRNSTWVTFGLMGLNIFLLLAQIAIFEPWRRRRIVKEVQKALDEKHAFVTGAPAAAVERQIDTVVEPKGVPIEVAADQTPTSTTPSPPNTILAADTPPPQEQATPPVHPPLRKPQTWPESWDYHKERLHDLFSERMVQVKKVDITTTALQGAATGVAAMGLLFVLWRPK</sequence>
<dbReference type="PANTHER" id="PTHR31961:SF3">
    <property type="entry name" value="SENSITIVE TO HIGH EXPRESSION PROTEIN 9, MITOCHONDRIAL"/>
    <property type="match status" value="1"/>
</dbReference>
<dbReference type="AlphaFoldDB" id="A0A6A6PTX2"/>
<evidence type="ECO:0000256" key="8">
    <source>
        <dbReference type="ARBA" id="ARBA00023136"/>
    </source>
</evidence>
<organism evidence="13 14">
    <name type="scientific">Neohortaea acidophila</name>
    <dbReference type="NCBI Taxonomy" id="245834"/>
    <lineage>
        <taxon>Eukaryota</taxon>
        <taxon>Fungi</taxon>
        <taxon>Dikarya</taxon>
        <taxon>Ascomycota</taxon>
        <taxon>Pezizomycotina</taxon>
        <taxon>Dothideomycetes</taxon>
        <taxon>Dothideomycetidae</taxon>
        <taxon>Mycosphaerellales</taxon>
        <taxon>Teratosphaeriaceae</taxon>
        <taxon>Neohortaea</taxon>
    </lineage>
</organism>
<feature type="compositionally biased region" description="Polar residues" evidence="12">
    <location>
        <begin position="34"/>
        <end position="48"/>
    </location>
</feature>
<proteinExistence type="inferred from homology"/>
<keyword evidence="6 11" id="KW-0175">Coiled coil</keyword>
<dbReference type="RefSeq" id="XP_033589483.1">
    <property type="nucleotide sequence ID" value="XM_033736018.1"/>
</dbReference>
<keyword evidence="8 10" id="KW-0472">Membrane</keyword>
<comment type="subcellular location">
    <subcellularLocation>
        <location evidence="10">Mitochondrion inner membrane</location>
        <topology evidence="10">Multi-pass membrane protein</topology>
    </subcellularLocation>
</comment>
<evidence type="ECO:0000256" key="12">
    <source>
        <dbReference type="SAM" id="MobiDB-lite"/>
    </source>
</evidence>
<dbReference type="PANTHER" id="PTHR31961">
    <property type="entry name" value="SENSITIVE TO HIGH EXPRESSION PROTEIN 9, MITOCHONDRIAL"/>
    <property type="match status" value="1"/>
</dbReference>
<keyword evidence="14" id="KW-1185">Reference proteome</keyword>
<feature type="compositionally biased region" description="Pro residues" evidence="12">
    <location>
        <begin position="21"/>
        <end position="33"/>
    </location>
</feature>
<reference evidence="13" key="1">
    <citation type="journal article" date="2020" name="Stud. Mycol.">
        <title>101 Dothideomycetes genomes: a test case for predicting lifestyles and emergence of pathogens.</title>
        <authorList>
            <person name="Haridas S."/>
            <person name="Albert R."/>
            <person name="Binder M."/>
            <person name="Bloem J."/>
            <person name="Labutti K."/>
            <person name="Salamov A."/>
            <person name="Andreopoulos B."/>
            <person name="Baker S."/>
            <person name="Barry K."/>
            <person name="Bills G."/>
            <person name="Bluhm B."/>
            <person name="Cannon C."/>
            <person name="Castanera R."/>
            <person name="Culley D."/>
            <person name="Daum C."/>
            <person name="Ezra D."/>
            <person name="Gonzalez J."/>
            <person name="Henrissat B."/>
            <person name="Kuo A."/>
            <person name="Liang C."/>
            <person name="Lipzen A."/>
            <person name="Lutzoni F."/>
            <person name="Magnuson J."/>
            <person name="Mondo S."/>
            <person name="Nolan M."/>
            <person name="Ohm R."/>
            <person name="Pangilinan J."/>
            <person name="Park H.-J."/>
            <person name="Ramirez L."/>
            <person name="Alfaro M."/>
            <person name="Sun H."/>
            <person name="Tritt A."/>
            <person name="Yoshinaga Y."/>
            <person name="Zwiers L.-H."/>
            <person name="Turgeon B."/>
            <person name="Goodwin S."/>
            <person name="Spatafora J."/>
            <person name="Crous P."/>
            <person name="Grigoriev I."/>
        </authorList>
    </citation>
    <scope>NUCLEOTIDE SEQUENCE</scope>
    <source>
        <strain evidence="13">CBS 113389</strain>
    </source>
</reference>
<dbReference type="GeneID" id="54477020"/>
<feature type="transmembrane region" description="Helical" evidence="10">
    <location>
        <begin position="339"/>
        <end position="361"/>
    </location>
</feature>
<dbReference type="EMBL" id="MU001635">
    <property type="protein sequence ID" value="KAF2482913.1"/>
    <property type="molecule type" value="Genomic_DNA"/>
</dbReference>
<comment type="subunit">
    <text evidence="10">Homooligomer.</text>
</comment>
<evidence type="ECO:0000256" key="2">
    <source>
        <dbReference type="ARBA" id="ARBA00022692"/>
    </source>
</evidence>
<feature type="transmembrane region" description="Helical" evidence="10">
    <location>
        <begin position="201"/>
        <end position="221"/>
    </location>
</feature>
<evidence type="ECO:0000256" key="10">
    <source>
        <dbReference type="RuleBase" id="RU364128"/>
    </source>
</evidence>
<evidence type="ECO:0000256" key="4">
    <source>
        <dbReference type="ARBA" id="ARBA00022946"/>
    </source>
</evidence>
<dbReference type="OrthoDB" id="5595506at2759"/>
<feature type="coiled-coil region" evidence="11">
    <location>
        <begin position="156"/>
        <end position="190"/>
    </location>
</feature>
<dbReference type="InterPro" id="IPR008839">
    <property type="entry name" value="MDM33_fungi"/>
</dbReference>
<keyword evidence="3 10" id="KW-0999">Mitochondrion inner membrane</keyword>
<gene>
    <name evidence="13" type="ORF">BDY17DRAFT_316527</name>
</gene>
<evidence type="ECO:0000256" key="6">
    <source>
        <dbReference type="ARBA" id="ARBA00023054"/>
    </source>
</evidence>
<evidence type="ECO:0000313" key="13">
    <source>
        <dbReference type="EMBL" id="KAF2482913.1"/>
    </source>
</evidence>
<keyword evidence="4 10" id="KW-0809">Transit peptide</keyword>
<dbReference type="GO" id="GO:0007007">
    <property type="term" value="P:inner mitochondrial membrane organization"/>
    <property type="evidence" value="ECO:0007669"/>
    <property type="project" value="TreeGrafter"/>
</dbReference>
<feature type="region of interest" description="Disordered" evidence="12">
    <location>
        <begin position="272"/>
        <end position="311"/>
    </location>
</feature>
<dbReference type="GO" id="GO:0005743">
    <property type="term" value="C:mitochondrial inner membrane"/>
    <property type="evidence" value="ECO:0007669"/>
    <property type="project" value="UniProtKB-SubCell"/>
</dbReference>
<protein>
    <recommendedName>
        <fullName evidence="10">Sensitive to high expression protein 9, mitochondrial</fullName>
    </recommendedName>
</protein>
<evidence type="ECO:0000256" key="7">
    <source>
        <dbReference type="ARBA" id="ARBA00023128"/>
    </source>
</evidence>
<keyword evidence="5 10" id="KW-1133">Transmembrane helix</keyword>
<comment type="similarity">
    <text evidence="1 10">Belongs to the SHE9 family.</text>
</comment>
<evidence type="ECO:0000256" key="9">
    <source>
        <dbReference type="ARBA" id="ARBA00024807"/>
    </source>
</evidence>
<evidence type="ECO:0000256" key="11">
    <source>
        <dbReference type="SAM" id="Coils"/>
    </source>
</evidence>
<evidence type="ECO:0000256" key="5">
    <source>
        <dbReference type="ARBA" id="ARBA00022989"/>
    </source>
</evidence>
<accession>A0A6A6PTX2</accession>
<dbReference type="Pfam" id="PF05546">
    <property type="entry name" value="She9_MDM33"/>
    <property type="match status" value="1"/>
</dbReference>
<evidence type="ECO:0000256" key="1">
    <source>
        <dbReference type="ARBA" id="ARBA00007472"/>
    </source>
</evidence>
<evidence type="ECO:0000313" key="14">
    <source>
        <dbReference type="Proteomes" id="UP000799767"/>
    </source>
</evidence>
<feature type="region of interest" description="Disordered" evidence="12">
    <location>
        <begin position="1"/>
        <end position="48"/>
    </location>
</feature>
<name>A0A6A6PTX2_9PEZI</name>
<evidence type="ECO:0000256" key="3">
    <source>
        <dbReference type="ARBA" id="ARBA00022792"/>
    </source>
</evidence>
<comment type="function">
    <text evidence="9">Required for the maintenance of the structure of the mitochondrial inner membrane. Involved in mitochondrial morphology. Causes growth arrest when highly overexpressed.</text>
</comment>